<organism evidence="1 2">
    <name type="scientific">Desulfobacter postgatei 2ac9</name>
    <dbReference type="NCBI Taxonomy" id="879212"/>
    <lineage>
        <taxon>Bacteria</taxon>
        <taxon>Pseudomonadati</taxon>
        <taxon>Thermodesulfobacteriota</taxon>
        <taxon>Desulfobacteria</taxon>
        <taxon>Desulfobacterales</taxon>
        <taxon>Desulfobacteraceae</taxon>
        <taxon>Desulfobacter</taxon>
    </lineage>
</organism>
<accession>I5B0Z7</accession>
<name>I5B0Z7_9BACT</name>
<sequence length="456" mass="51203">MDLKLKSAGEMINHLITWGEVTRFELNGIAGAQDWITTFENAGILHTSATDIWSLSPEFWSLLGEEDLGVRSEKLEGKREEGKIGAFRTVLFQVPEYRGYLISILAEGAASAAKQGLHAEVEKWSGDELLPFLKEINQILDEIEVNGYRLVDGTASVITERFNQYRKQKHSNSSLLAPNSLSNSNQFLLGRTARPQDLFDFVLKRFVPYAMPEPCNAHGLTPALLPIIPLVDADGNAQFMNLVPAPWNVRRSVIQSGIALFDEHGKPMSDMGTADAARNALQDALIEQPFYKAVTQLAINHYRAKTASSPSFELVLQPGAGLSGVALFYETRKMGLLKDWLPLLVQCQECFAARPLEESQVENMMENLLALDILDQADDNLVLHEDFQSTLMAGRLRSVFRPGKVLQERMKELVVRRENEKKTEVRSEEEYRRIFTHKILTPNSSILNSSSKEELE</sequence>
<reference evidence="1 2" key="1">
    <citation type="submission" date="2011-09" db="EMBL/GenBank/DDBJ databases">
        <authorList>
            <consortium name="US DOE Joint Genome Institute (JGI-PGF)"/>
            <person name="Lucas S."/>
            <person name="Han J."/>
            <person name="Lapidus A."/>
            <person name="Cheng J.-F."/>
            <person name="Goodwin L."/>
            <person name="Pitluck S."/>
            <person name="Peters L."/>
            <person name="Land M.L."/>
            <person name="Hauser L."/>
            <person name="Orellana R."/>
            <person name="Lovley D."/>
            <person name="Woyke T.J."/>
        </authorList>
    </citation>
    <scope>NUCLEOTIDE SEQUENCE [LARGE SCALE GENOMIC DNA]</scope>
    <source>
        <strain evidence="1 2">2ac9</strain>
    </source>
</reference>
<proteinExistence type="predicted"/>
<dbReference type="HOGENOM" id="CLU_599545_0_0_7"/>
<evidence type="ECO:0000313" key="1">
    <source>
        <dbReference type="EMBL" id="EIM63160.1"/>
    </source>
</evidence>
<dbReference type="OrthoDB" id="3483045at2"/>
<protein>
    <submittedName>
        <fullName evidence="1">Uncharacterized protein</fullName>
    </submittedName>
</protein>
<keyword evidence="2" id="KW-1185">Reference proteome</keyword>
<dbReference type="STRING" id="879212.DespoDRAFT_01194"/>
<dbReference type="AlphaFoldDB" id="I5B0Z7"/>
<evidence type="ECO:0000313" key="2">
    <source>
        <dbReference type="Proteomes" id="UP000005778"/>
    </source>
</evidence>
<reference evidence="1 2" key="2">
    <citation type="submission" date="2012-02" db="EMBL/GenBank/DDBJ databases">
        <title>Improved High-Quality Draft sequence of Desulfobacter postgatei 2ac9.</title>
        <authorList>
            <consortium name="US DOE Joint Genome Institute"/>
            <person name="Lucas S."/>
            <person name="Han J."/>
            <person name="Lapidus A."/>
            <person name="Cheng J.-F."/>
            <person name="Goodwin L."/>
            <person name="Pitluck S."/>
            <person name="Peters L."/>
            <person name="Ovchinnikova G."/>
            <person name="Held B."/>
            <person name="Detter J.C."/>
            <person name="Han C."/>
            <person name="Tapia R."/>
            <person name="Land M."/>
            <person name="Hauser L."/>
            <person name="Kyrpides N."/>
            <person name="Ivanova N."/>
            <person name="Pagani I."/>
            <person name="Orellana R."/>
            <person name="Lovley D."/>
            <person name="Woyke T."/>
        </authorList>
    </citation>
    <scope>NUCLEOTIDE SEQUENCE [LARGE SCALE GENOMIC DNA]</scope>
    <source>
        <strain evidence="1 2">2ac9</strain>
    </source>
</reference>
<gene>
    <name evidence="1" type="ORF">DespoDRAFT_01194</name>
</gene>
<dbReference type="EMBL" id="CM001488">
    <property type="protein sequence ID" value="EIM63160.1"/>
    <property type="molecule type" value="Genomic_DNA"/>
</dbReference>
<dbReference type="Proteomes" id="UP000005778">
    <property type="component" value="Chromosome"/>
</dbReference>
<dbReference type="RefSeq" id="WP_004072161.1">
    <property type="nucleotide sequence ID" value="NZ_CM001488.1"/>
</dbReference>